<evidence type="ECO:0000313" key="3">
    <source>
        <dbReference type="Proteomes" id="UP000178912"/>
    </source>
</evidence>
<dbReference type="Proteomes" id="UP000178912">
    <property type="component" value="Unassembled WGS sequence"/>
</dbReference>
<protein>
    <submittedName>
        <fullName evidence="2">Uncharacterized protein</fullName>
    </submittedName>
</protein>
<reference evidence="3" key="1">
    <citation type="submission" date="2016-03" db="EMBL/GenBank/DDBJ databases">
        <authorList>
            <person name="Guldener U."/>
        </authorList>
    </citation>
    <scope>NUCLEOTIDE SEQUENCE [LARGE SCALE GENOMIC DNA]</scope>
    <source>
        <strain evidence="3">04CH-RAC-A.6.1</strain>
    </source>
</reference>
<accession>A0A1E1KM03</accession>
<feature type="compositionally biased region" description="Polar residues" evidence="1">
    <location>
        <begin position="216"/>
        <end position="225"/>
    </location>
</feature>
<evidence type="ECO:0000313" key="2">
    <source>
        <dbReference type="EMBL" id="CZS99058.1"/>
    </source>
</evidence>
<dbReference type="EMBL" id="FJUX01000039">
    <property type="protein sequence ID" value="CZS99058.1"/>
    <property type="molecule type" value="Genomic_DNA"/>
</dbReference>
<dbReference type="AlphaFoldDB" id="A0A1E1KM03"/>
<organism evidence="2 3">
    <name type="scientific">Rhynchosporium agropyri</name>
    <dbReference type="NCBI Taxonomy" id="914238"/>
    <lineage>
        <taxon>Eukaryota</taxon>
        <taxon>Fungi</taxon>
        <taxon>Dikarya</taxon>
        <taxon>Ascomycota</taxon>
        <taxon>Pezizomycotina</taxon>
        <taxon>Leotiomycetes</taxon>
        <taxon>Helotiales</taxon>
        <taxon>Ploettnerulaceae</taxon>
        <taxon>Rhynchosporium</taxon>
    </lineage>
</organism>
<evidence type="ECO:0000256" key="1">
    <source>
        <dbReference type="SAM" id="MobiDB-lite"/>
    </source>
</evidence>
<keyword evidence="3" id="KW-1185">Reference proteome</keyword>
<feature type="region of interest" description="Disordered" evidence="1">
    <location>
        <begin position="205"/>
        <end position="225"/>
    </location>
</feature>
<proteinExistence type="predicted"/>
<gene>
    <name evidence="2" type="ORF">RAG0_07548</name>
</gene>
<sequence length="225" mass="25798">MRQLRVGVNQFLPVQCQTSFISSGASLTDISNKHLSIFLIDLSFFQSIAICYKKKQITYRRRSDYYLSSAFRAQLERPNDTYVSDFRSRRLPFIHLESAWIGGGSPLQPPIDASRPHTPDFLSARRRSYPAANTAASSICEVGRTATASSFKKHTKEHGLNRYMTKYLQSTIEKLLLRLRLRREFKHDMSENRYAGRNSAFGSNFHRSDVPFRPNHGSTSEDPAR</sequence>
<name>A0A1E1KM03_9HELO</name>